<accession>A0ABQ1FAG6</accession>
<evidence type="ECO:0000256" key="1">
    <source>
        <dbReference type="SAM" id="SignalP"/>
    </source>
</evidence>
<name>A0ABQ1FAG6_9SPHN</name>
<organism evidence="2 3">
    <name type="scientific">Blastomonas marina</name>
    <dbReference type="NCBI Taxonomy" id="1867408"/>
    <lineage>
        <taxon>Bacteria</taxon>
        <taxon>Pseudomonadati</taxon>
        <taxon>Pseudomonadota</taxon>
        <taxon>Alphaproteobacteria</taxon>
        <taxon>Sphingomonadales</taxon>
        <taxon>Sphingomonadaceae</taxon>
        <taxon>Blastomonas</taxon>
    </lineage>
</organism>
<dbReference type="EMBL" id="BMID01000001">
    <property type="protein sequence ID" value="GGA04401.1"/>
    <property type="molecule type" value="Genomic_DNA"/>
</dbReference>
<keyword evidence="1" id="KW-0732">Signal</keyword>
<dbReference type="RefSeq" id="WP_188641848.1">
    <property type="nucleotide sequence ID" value="NZ_BMID01000001.1"/>
</dbReference>
<evidence type="ECO:0000313" key="2">
    <source>
        <dbReference type="EMBL" id="GGA04401.1"/>
    </source>
</evidence>
<evidence type="ECO:0000313" key="3">
    <source>
        <dbReference type="Proteomes" id="UP000603317"/>
    </source>
</evidence>
<dbReference type="Proteomes" id="UP000603317">
    <property type="component" value="Unassembled WGS sequence"/>
</dbReference>
<sequence length="135" mass="14702">MKTLALFAAPSAALSLAACAVVPPSPIVSSDREIAAKGALVPFNQPVWVSNGLVVTPMRLIEDSRCPENARCIQAGRAVLETRLDGIGWRQTVELEPGEPYTIRGETVRLTSVLPERQAERQIPVANYRFAFDDN</sequence>
<proteinExistence type="predicted"/>
<protein>
    <recommendedName>
        <fullName evidence="4">Lipoprotein</fullName>
    </recommendedName>
</protein>
<evidence type="ECO:0008006" key="4">
    <source>
        <dbReference type="Google" id="ProtNLM"/>
    </source>
</evidence>
<feature type="signal peptide" evidence="1">
    <location>
        <begin position="1"/>
        <end position="20"/>
    </location>
</feature>
<comment type="caution">
    <text evidence="2">The sequence shown here is derived from an EMBL/GenBank/DDBJ whole genome shotgun (WGS) entry which is preliminary data.</text>
</comment>
<gene>
    <name evidence="2" type="ORF">GCM10010923_12120</name>
</gene>
<feature type="chain" id="PRO_5046299006" description="Lipoprotein" evidence="1">
    <location>
        <begin position="21"/>
        <end position="135"/>
    </location>
</feature>
<reference evidence="3" key="1">
    <citation type="journal article" date="2019" name="Int. J. Syst. Evol. Microbiol.">
        <title>The Global Catalogue of Microorganisms (GCM) 10K type strain sequencing project: providing services to taxonomists for standard genome sequencing and annotation.</title>
        <authorList>
            <consortium name="The Broad Institute Genomics Platform"/>
            <consortium name="The Broad Institute Genome Sequencing Center for Infectious Disease"/>
            <person name="Wu L."/>
            <person name="Ma J."/>
        </authorList>
    </citation>
    <scope>NUCLEOTIDE SEQUENCE [LARGE SCALE GENOMIC DNA]</scope>
    <source>
        <strain evidence="3">CGMCC 1.15297</strain>
    </source>
</reference>
<keyword evidence="3" id="KW-1185">Reference proteome</keyword>
<dbReference type="PROSITE" id="PS51257">
    <property type="entry name" value="PROKAR_LIPOPROTEIN"/>
    <property type="match status" value="1"/>
</dbReference>